<organism evidence="1 2">
    <name type="scientific">Endobacterium cereale</name>
    <dbReference type="NCBI Taxonomy" id="2663029"/>
    <lineage>
        <taxon>Bacteria</taxon>
        <taxon>Pseudomonadati</taxon>
        <taxon>Pseudomonadota</taxon>
        <taxon>Alphaproteobacteria</taxon>
        <taxon>Hyphomicrobiales</taxon>
        <taxon>Rhizobiaceae</taxon>
        <taxon>Endobacterium</taxon>
    </lineage>
</organism>
<sequence>MNFDMEALIDWQQLGMNARVLGLSKGDNPIAARIANASCLLEKDSWLQKAEAWIFGWNIENATRAFSEKASMAASA</sequence>
<name>A0A6A8A9W6_9HYPH</name>
<reference evidence="1 2" key="1">
    <citation type="submission" date="2019-11" db="EMBL/GenBank/DDBJ databases">
        <title>Genome analysis of Rhizobacterium cereale a novel genus and species isolated from maize roots in North Spain.</title>
        <authorList>
            <person name="Menendez E."/>
            <person name="Flores-Felix J.D."/>
            <person name="Ramirez-Bahena M.-H."/>
            <person name="Igual J.M."/>
            <person name="Garcia-Fraile P."/>
            <person name="Peix A."/>
            <person name="Velazquez E."/>
        </authorList>
    </citation>
    <scope>NUCLEOTIDE SEQUENCE [LARGE SCALE GENOMIC DNA]</scope>
    <source>
        <strain evidence="1 2">RZME27</strain>
    </source>
</reference>
<accession>A0A6A8A9W6</accession>
<evidence type="ECO:0000313" key="1">
    <source>
        <dbReference type="EMBL" id="MQY46046.1"/>
    </source>
</evidence>
<evidence type="ECO:0000313" key="2">
    <source>
        <dbReference type="Proteomes" id="UP000435138"/>
    </source>
</evidence>
<dbReference type="Proteomes" id="UP000435138">
    <property type="component" value="Unassembled WGS sequence"/>
</dbReference>
<dbReference type="InterPro" id="IPR049847">
    <property type="entry name" value="CrpP-rel"/>
</dbReference>
<protein>
    <submittedName>
        <fullName evidence="1">Uncharacterized protein</fullName>
    </submittedName>
</protein>
<keyword evidence="2" id="KW-1185">Reference proteome</keyword>
<proteinExistence type="predicted"/>
<comment type="caution">
    <text evidence="1">The sequence shown here is derived from an EMBL/GenBank/DDBJ whole genome shotgun (WGS) entry which is preliminary data.</text>
</comment>
<dbReference type="NCBIfam" id="NF041856">
    <property type="entry name" value="CrpP_rel_fam"/>
    <property type="match status" value="1"/>
</dbReference>
<gene>
    <name evidence="1" type="ORF">GAO09_08230</name>
</gene>
<dbReference type="AlphaFoldDB" id="A0A6A8A9W6"/>
<dbReference type="EMBL" id="WIXI01000039">
    <property type="protein sequence ID" value="MQY46046.1"/>
    <property type="molecule type" value="Genomic_DNA"/>
</dbReference>
<dbReference type="RefSeq" id="WP_153353556.1">
    <property type="nucleotide sequence ID" value="NZ_JAYKOO010000006.1"/>
</dbReference>